<evidence type="ECO:0000256" key="5">
    <source>
        <dbReference type="ARBA" id="ARBA00013028"/>
    </source>
</evidence>
<evidence type="ECO:0000256" key="7">
    <source>
        <dbReference type="ARBA" id="ARBA00022605"/>
    </source>
</evidence>
<evidence type="ECO:0000256" key="3">
    <source>
        <dbReference type="ARBA" id="ARBA00004979"/>
    </source>
</evidence>
<dbReference type="Pfam" id="PF00291">
    <property type="entry name" value="PALP"/>
    <property type="match status" value="1"/>
</dbReference>
<keyword evidence="16" id="KW-1185">Reference proteome</keyword>
<comment type="similarity">
    <text evidence="4 13">Belongs to the threonine synthase family.</text>
</comment>
<evidence type="ECO:0000256" key="2">
    <source>
        <dbReference type="ARBA" id="ARBA00003648"/>
    </source>
</evidence>
<evidence type="ECO:0000313" key="16">
    <source>
        <dbReference type="Proteomes" id="UP001501822"/>
    </source>
</evidence>
<dbReference type="PANTHER" id="PTHR48078:SF6">
    <property type="entry name" value="L-THREONINE DEHYDRATASE CATABOLIC TDCB"/>
    <property type="match status" value="1"/>
</dbReference>
<feature type="domain" description="Tryptophan synthase beta chain-like PALP" evidence="14">
    <location>
        <begin position="25"/>
        <end position="313"/>
    </location>
</feature>
<evidence type="ECO:0000256" key="6">
    <source>
        <dbReference type="ARBA" id="ARBA00018679"/>
    </source>
</evidence>
<evidence type="ECO:0000256" key="8">
    <source>
        <dbReference type="ARBA" id="ARBA00022697"/>
    </source>
</evidence>
<evidence type="ECO:0000256" key="4">
    <source>
        <dbReference type="ARBA" id="ARBA00005517"/>
    </source>
</evidence>
<gene>
    <name evidence="15" type="primary">thrC_1</name>
    <name evidence="15" type="ORF">GCM10010151_02600</name>
</gene>
<dbReference type="PANTHER" id="PTHR48078">
    <property type="entry name" value="THREONINE DEHYDRATASE, MITOCHONDRIAL-RELATED"/>
    <property type="match status" value="1"/>
</dbReference>
<evidence type="ECO:0000256" key="13">
    <source>
        <dbReference type="PIRNR" id="PIRNR038945"/>
    </source>
</evidence>
<evidence type="ECO:0000313" key="15">
    <source>
        <dbReference type="EMBL" id="GAA0316061.1"/>
    </source>
</evidence>
<dbReference type="InterPro" id="IPR001926">
    <property type="entry name" value="TrpB-like_PALP"/>
</dbReference>
<protein>
    <recommendedName>
        <fullName evidence="6 12">Threonine synthase</fullName>
        <ecNumber evidence="5 12">4.2.3.1</ecNumber>
    </recommendedName>
</protein>
<dbReference type="InterPro" id="IPR004450">
    <property type="entry name" value="Thr_synthase-like"/>
</dbReference>
<dbReference type="SUPFAM" id="SSF53686">
    <property type="entry name" value="Tryptophan synthase beta subunit-like PLP-dependent enzymes"/>
    <property type="match status" value="1"/>
</dbReference>
<evidence type="ECO:0000256" key="1">
    <source>
        <dbReference type="ARBA" id="ARBA00001933"/>
    </source>
</evidence>
<evidence type="ECO:0000256" key="10">
    <source>
        <dbReference type="ARBA" id="ARBA00023239"/>
    </source>
</evidence>
<sequence length="346" mass="35908">MSRAWRGVIEEFRDRLPVTAGTPVVTLLEGGTPLLPATRVSQLTGCEVYLKVEGANPTGSFKDRGMTLAISKAAEDGAKAVICASTGNTSASAAAYAVRAGMVCAVLVPRGKIAMGKLAQALVHGAKLLQIDGNFDDCLELARKLAVDYPVALVNSVNKYRLHGQKTAAFEIIDALGGAPDVHCLPVGNAGNISAYWMGYKESDARPRMLGFQAAGAAPIVKGEPVTSPQTIATAIRIGNPASWDLALKARDESGGAIEAVTDRQILAAYRLLAREEGVFVEPASAASVAGLLQASDEGLLRRGERVVCTVTGNGLKDPDWAISGAPAPITVPVDAHAAASALELT</sequence>
<accession>A0ABN0VS94</accession>
<organism evidence="15 16">
    <name type="scientific">Actinoallomurus spadix</name>
    <dbReference type="NCBI Taxonomy" id="79912"/>
    <lineage>
        <taxon>Bacteria</taxon>
        <taxon>Bacillati</taxon>
        <taxon>Actinomycetota</taxon>
        <taxon>Actinomycetes</taxon>
        <taxon>Streptosporangiales</taxon>
        <taxon>Thermomonosporaceae</taxon>
        <taxon>Actinoallomurus</taxon>
    </lineage>
</organism>
<reference evidence="15 16" key="1">
    <citation type="journal article" date="2019" name="Int. J. Syst. Evol. Microbiol.">
        <title>The Global Catalogue of Microorganisms (GCM) 10K type strain sequencing project: providing services to taxonomists for standard genome sequencing and annotation.</title>
        <authorList>
            <consortium name="The Broad Institute Genomics Platform"/>
            <consortium name="The Broad Institute Genome Sequencing Center for Infectious Disease"/>
            <person name="Wu L."/>
            <person name="Ma J."/>
        </authorList>
    </citation>
    <scope>NUCLEOTIDE SEQUENCE [LARGE SCALE GENOMIC DNA]</scope>
    <source>
        <strain evidence="15 16">JCM 3146</strain>
    </source>
</reference>
<dbReference type="CDD" id="cd01563">
    <property type="entry name" value="Thr-synth_1"/>
    <property type="match status" value="1"/>
</dbReference>
<comment type="caution">
    <text evidence="15">The sequence shown here is derived from an EMBL/GenBank/DDBJ whole genome shotgun (WGS) entry which is preliminary data.</text>
</comment>
<keyword evidence="9 13" id="KW-0663">Pyridoxal phosphate</keyword>
<dbReference type="Gene3D" id="3.40.50.1100">
    <property type="match status" value="2"/>
</dbReference>
<evidence type="ECO:0000256" key="9">
    <source>
        <dbReference type="ARBA" id="ARBA00022898"/>
    </source>
</evidence>
<keyword evidence="10 13" id="KW-0456">Lyase</keyword>
<dbReference type="EMBL" id="BAAABM010000003">
    <property type="protein sequence ID" value="GAA0316061.1"/>
    <property type="molecule type" value="Genomic_DNA"/>
</dbReference>
<evidence type="ECO:0000256" key="11">
    <source>
        <dbReference type="ARBA" id="ARBA00049144"/>
    </source>
</evidence>
<comment type="function">
    <text evidence="2 13">Catalyzes the gamma-elimination of phosphate from L-phosphohomoserine and the beta-addition of water to produce L-threonine.</text>
</comment>
<dbReference type="InterPro" id="IPR050147">
    <property type="entry name" value="Ser/Thr_Dehydratase"/>
</dbReference>
<comment type="cofactor">
    <cofactor evidence="1 13">
        <name>pyridoxal 5'-phosphate</name>
        <dbReference type="ChEBI" id="CHEBI:597326"/>
    </cofactor>
</comment>
<dbReference type="PROSITE" id="PS00165">
    <property type="entry name" value="DEHYDRATASE_SER_THR"/>
    <property type="match status" value="1"/>
</dbReference>
<dbReference type="EC" id="4.2.3.1" evidence="5 12"/>
<evidence type="ECO:0000256" key="12">
    <source>
        <dbReference type="NCBIfam" id="TIGR00260"/>
    </source>
</evidence>
<comment type="catalytic activity">
    <reaction evidence="11 13">
        <text>O-phospho-L-homoserine + H2O = L-threonine + phosphate</text>
        <dbReference type="Rhea" id="RHEA:10840"/>
        <dbReference type="ChEBI" id="CHEBI:15377"/>
        <dbReference type="ChEBI" id="CHEBI:43474"/>
        <dbReference type="ChEBI" id="CHEBI:57590"/>
        <dbReference type="ChEBI" id="CHEBI:57926"/>
        <dbReference type="EC" id="4.2.3.1"/>
    </reaction>
</comment>
<dbReference type="PIRSF" id="PIRSF038945">
    <property type="entry name" value="Thr_synthase"/>
    <property type="match status" value="1"/>
</dbReference>
<evidence type="ECO:0000259" key="14">
    <source>
        <dbReference type="Pfam" id="PF00291"/>
    </source>
</evidence>
<keyword evidence="8 13" id="KW-0791">Threonine biosynthesis</keyword>
<comment type="pathway">
    <text evidence="3 13">Amino-acid biosynthesis; L-threonine biosynthesis; L-threonine from L-aspartate: step 5/5.</text>
</comment>
<name>A0ABN0VS94_9ACTN</name>
<keyword evidence="7 13" id="KW-0028">Amino-acid biosynthesis</keyword>
<dbReference type="Proteomes" id="UP001501822">
    <property type="component" value="Unassembled WGS sequence"/>
</dbReference>
<dbReference type="InterPro" id="IPR026260">
    <property type="entry name" value="Thr_Synthase_bac/arc"/>
</dbReference>
<dbReference type="NCBIfam" id="TIGR00260">
    <property type="entry name" value="thrC"/>
    <property type="match status" value="1"/>
</dbReference>
<dbReference type="InterPro" id="IPR036052">
    <property type="entry name" value="TrpB-like_PALP_sf"/>
</dbReference>
<proteinExistence type="inferred from homology"/>
<dbReference type="InterPro" id="IPR000634">
    <property type="entry name" value="Ser/Thr_deHydtase_PyrdxlP-BS"/>
</dbReference>
<dbReference type="RefSeq" id="WP_252808368.1">
    <property type="nucleotide sequence ID" value="NZ_BAAABM010000003.1"/>
</dbReference>